<dbReference type="InterPro" id="IPR013022">
    <property type="entry name" value="Xyl_isomerase-like_TIM-brl"/>
</dbReference>
<dbReference type="InterPro" id="IPR001719">
    <property type="entry name" value="AP_endonuc_2"/>
</dbReference>
<evidence type="ECO:0000256" key="1">
    <source>
        <dbReference type="ARBA" id="ARBA00001947"/>
    </source>
</evidence>
<dbReference type="CDD" id="cd00019">
    <property type="entry name" value="AP2Ec"/>
    <property type="match status" value="1"/>
</dbReference>
<dbReference type="PANTHER" id="PTHR21445">
    <property type="entry name" value="ENDONUCLEASE IV ENDODEOXYRIBONUCLEASE IV"/>
    <property type="match status" value="1"/>
</dbReference>
<name>A0A382PML4_9ZZZZ</name>
<evidence type="ECO:0000259" key="9">
    <source>
        <dbReference type="Pfam" id="PF01261"/>
    </source>
</evidence>
<sequence>AHVSAEGGVQNCPSRATAIGAKCIQLFTKQAQRWTEPTLDRDVITQFVSERGLHDLDFVGAHDSYLINLSSPNPNSWEKSKRSFQAELERSTSLKLDFVVTHPGNATGITAKNPENKERLQGLKDVNSKLDEIQKEIDSTSDDLARLQLKKEKELKDLRRRELLEFGDDLEKGIELNALGITSALEAVPEGTQVLLELTAGSGTSVGGTFKHLAGIRDLIPSELRGRVGFCFDTCHGYSAGYDLVDDYDGVWKQFDTILGIENLGLIHMNDSQHPYLSHKDRHQNIGDGFLGREPFKNIMTDSRLRGVPKILETPKGDDPVISDKLNLNLLRSFRD</sequence>
<dbReference type="PROSITE" id="PS51432">
    <property type="entry name" value="AP_NUCLEASE_F2_4"/>
    <property type="match status" value="1"/>
</dbReference>
<dbReference type="SMART" id="SM00518">
    <property type="entry name" value="AP2Ec"/>
    <property type="match status" value="1"/>
</dbReference>
<keyword evidence="5" id="KW-0378">Hydrolase</keyword>
<evidence type="ECO:0000256" key="3">
    <source>
        <dbReference type="ARBA" id="ARBA00022723"/>
    </source>
</evidence>
<comment type="similarity">
    <text evidence="2">Belongs to the AP endonuclease 2 family.</text>
</comment>
<evidence type="ECO:0000256" key="7">
    <source>
        <dbReference type="ARBA" id="ARBA00023204"/>
    </source>
</evidence>
<feature type="domain" description="Xylose isomerase-like TIM barrel" evidence="9">
    <location>
        <begin position="15"/>
        <end position="120"/>
    </location>
</feature>
<reference evidence="10" key="1">
    <citation type="submission" date="2018-05" db="EMBL/GenBank/DDBJ databases">
        <authorList>
            <person name="Lanie J.A."/>
            <person name="Ng W.-L."/>
            <person name="Kazmierczak K.M."/>
            <person name="Andrzejewski T.M."/>
            <person name="Davidsen T.M."/>
            <person name="Wayne K.J."/>
            <person name="Tettelin H."/>
            <person name="Glass J.I."/>
            <person name="Rusch D."/>
            <person name="Podicherti R."/>
            <person name="Tsui H.-C.T."/>
            <person name="Winkler M.E."/>
        </authorList>
    </citation>
    <scope>NUCLEOTIDE SEQUENCE</scope>
</reference>
<keyword evidence="3" id="KW-0479">Metal-binding</keyword>
<dbReference type="GO" id="GO:0008270">
    <property type="term" value="F:zinc ion binding"/>
    <property type="evidence" value="ECO:0007669"/>
    <property type="project" value="InterPro"/>
</dbReference>
<evidence type="ECO:0000256" key="6">
    <source>
        <dbReference type="ARBA" id="ARBA00022833"/>
    </source>
</evidence>
<gene>
    <name evidence="10" type="ORF">METZ01_LOCUS326759</name>
</gene>
<dbReference type="HAMAP" id="MF_00152">
    <property type="entry name" value="Nfo"/>
    <property type="match status" value="1"/>
</dbReference>
<keyword evidence="7" id="KW-0234">DNA repair</keyword>
<feature type="non-terminal residue" evidence="10">
    <location>
        <position position="1"/>
    </location>
</feature>
<evidence type="ECO:0000313" key="10">
    <source>
        <dbReference type="EMBL" id="SVC73905.1"/>
    </source>
</evidence>
<dbReference type="PROSITE" id="PS00730">
    <property type="entry name" value="AP_NUCLEASE_F2_2"/>
    <property type="match status" value="1"/>
</dbReference>
<dbReference type="EMBL" id="UINC01108071">
    <property type="protein sequence ID" value="SVC73905.1"/>
    <property type="molecule type" value="Genomic_DNA"/>
</dbReference>
<dbReference type="Pfam" id="PF01261">
    <property type="entry name" value="AP_endonuc_2"/>
    <property type="match status" value="2"/>
</dbReference>
<dbReference type="AlphaFoldDB" id="A0A382PML4"/>
<comment type="cofactor">
    <cofactor evidence="1">
        <name>Zn(2+)</name>
        <dbReference type="ChEBI" id="CHEBI:29105"/>
    </cofactor>
</comment>
<evidence type="ECO:0000256" key="4">
    <source>
        <dbReference type="ARBA" id="ARBA00022763"/>
    </source>
</evidence>
<feature type="coiled-coil region" evidence="8">
    <location>
        <begin position="123"/>
        <end position="157"/>
    </location>
</feature>
<dbReference type="InterPro" id="IPR036237">
    <property type="entry name" value="Xyl_isomerase-like_sf"/>
</dbReference>
<dbReference type="NCBIfam" id="TIGR00587">
    <property type="entry name" value="nfo"/>
    <property type="match status" value="1"/>
</dbReference>
<accession>A0A382PML4</accession>
<organism evidence="10">
    <name type="scientific">marine metagenome</name>
    <dbReference type="NCBI Taxonomy" id="408172"/>
    <lineage>
        <taxon>unclassified sequences</taxon>
        <taxon>metagenomes</taxon>
        <taxon>ecological metagenomes</taxon>
    </lineage>
</organism>
<evidence type="ECO:0000256" key="8">
    <source>
        <dbReference type="SAM" id="Coils"/>
    </source>
</evidence>
<dbReference type="GO" id="GO:0003677">
    <property type="term" value="F:DNA binding"/>
    <property type="evidence" value="ECO:0007669"/>
    <property type="project" value="InterPro"/>
</dbReference>
<feature type="domain" description="Xylose isomerase-like TIM barrel" evidence="9">
    <location>
        <begin position="186"/>
        <end position="318"/>
    </location>
</feature>
<evidence type="ECO:0000256" key="5">
    <source>
        <dbReference type="ARBA" id="ARBA00022801"/>
    </source>
</evidence>
<proteinExistence type="inferred from homology"/>
<dbReference type="GO" id="GO:0008081">
    <property type="term" value="F:phosphoric diester hydrolase activity"/>
    <property type="evidence" value="ECO:0007669"/>
    <property type="project" value="TreeGrafter"/>
</dbReference>
<dbReference type="InterPro" id="IPR018246">
    <property type="entry name" value="AP_endonuc_F2_Zn_BS"/>
</dbReference>
<keyword evidence="6" id="KW-0862">Zinc</keyword>
<protein>
    <recommendedName>
        <fullName evidence="9">Xylose isomerase-like TIM barrel domain-containing protein</fullName>
    </recommendedName>
</protein>
<dbReference type="PANTHER" id="PTHR21445:SF0">
    <property type="entry name" value="APURINIC-APYRIMIDINIC ENDONUCLEASE"/>
    <property type="match status" value="1"/>
</dbReference>
<dbReference type="SUPFAM" id="SSF51658">
    <property type="entry name" value="Xylose isomerase-like"/>
    <property type="match status" value="1"/>
</dbReference>
<dbReference type="Gene3D" id="3.20.20.150">
    <property type="entry name" value="Divalent-metal-dependent TIM barrel enzymes"/>
    <property type="match status" value="1"/>
</dbReference>
<dbReference type="GO" id="GO:0006284">
    <property type="term" value="P:base-excision repair"/>
    <property type="evidence" value="ECO:0007669"/>
    <property type="project" value="TreeGrafter"/>
</dbReference>
<dbReference type="GO" id="GO:0003906">
    <property type="term" value="F:DNA-(apurinic or apyrimidinic site) endonuclease activity"/>
    <property type="evidence" value="ECO:0007669"/>
    <property type="project" value="TreeGrafter"/>
</dbReference>
<evidence type="ECO:0000256" key="2">
    <source>
        <dbReference type="ARBA" id="ARBA00005340"/>
    </source>
</evidence>
<keyword evidence="8" id="KW-0175">Coiled coil</keyword>
<keyword evidence="4" id="KW-0227">DNA damage</keyword>